<dbReference type="Pfam" id="PF07963">
    <property type="entry name" value="N_methyl"/>
    <property type="match status" value="1"/>
</dbReference>
<evidence type="ECO:0000256" key="1">
    <source>
        <dbReference type="SAM" id="Phobius"/>
    </source>
</evidence>
<gene>
    <name evidence="2" type="ORF">E3J38_08575</name>
</gene>
<keyword evidence="1" id="KW-0812">Transmembrane</keyword>
<dbReference type="NCBIfam" id="TIGR02532">
    <property type="entry name" value="IV_pilin_GFxxxE"/>
    <property type="match status" value="1"/>
</dbReference>
<evidence type="ECO:0000313" key="2">
    <source>
        <dbReference type="EMBL" id="TET78440.1"/>
    </source>
</evidence>
<sequence length="681" mass="76034">MTKMRRTRGFTLVEVIISLAIFTIIAAVLFTILIKNQQSARVTANLIEAQQNARIAVDVLSRDLRMAGYGVDVLNYQPVVQYAGPFEIMYNSNIQPYPDTSDPRGDPQALNWGGANLPPHSLRPATDPNDTTGAETIVYTLDANEDGDIDQNDVAANVPTAETYNPYDMMLIRRVYGYNSALGQNTVTFEELALVRGPIPTGVVVEPLFLYWLDTDRDGIADSLYGDTEAPEGELNESEIAALTPLIWPDDAATLRQIARITVTAIGEMPEKDKNYTDNLGYRQIRVTSDVTIPKTFVIERREIAGTVFRDCGGTQTGIQGWRVELSPAIYDISATDGSYSFEVAPGAYQVELMGVVDPWYFTVGGAIQTVDVTGSNKTDVDYFIDSPYGTVHGSVFWDKDKDSLWSEDDVLIDTVYGDTARLGWGIYVVEGGSLSTDTFKIVPPDSEYVFYEFFKRDYDYSWYCTTYTSGSFPNPFIFIAGHDAEMPDECDFDFRYDVPLIRVSLMPSCSLPELAAYQLGGNLIRIEWVVYDPDTPWDSLTSTLEYSLDLGGTWETLRYTEGPDTVVPDTTGLDSIGLASFMWFVPQMMMTEPKLLLRLKVDDPDTLNDTCVTVSDPMKINIPWLGREGVFAVRDRVPGTRWADRQPPNFDTLHVEGLQVMPMRNTQGDSLYPQWGGVVY</sequence>
<dbReference type="InterPro" id="IPR012902">
    <property type="entry name" value="N_methyl_site"/>
</dbReference>
<dbReference type="SUPFAM" id="SSF54523">
    <property type="entry name" value="Pili subunits"/>
    <property type="match status" value="1"/>
</dbReference>
<dbReference type="PROSITE" id="PS00409">
    <property type="entry name" value="PROKAR_NTER_METHYL"/>
    <property type="match status" value="1"/>
</dbReference>
<keyword evidence="1" id="KW-1133">Transmembrane helix</keyword>
<dbReference type="EMBL" id="SOIP01000489">
    <property type="protein sequence ID" value="TET78440.1"/>
    <property type="molecule type" value="Genomic_DNA"/>
</dbReference>
<feature type="transmembrane region" description="Helical" evidence="1">
    <location>
        <begin position="12"/>
        <end position="34"/>
    </location>
</feature>
<reference evidence="2 3" key="1">
    <citation type="submission" date="2019-03" db="EMBL/GenBank/DDBJ databases">
        <title>Metabolic potential of uncultured bacteria and archaea associated with petroleum seepage in deep-sea sediments.</title>
        <authorList>
            <person name="Dong X."/>
            <person name="Hubert C."/>
        </authorList>
    </citation>
    <scope>NUCLEOTIDE SEQUENCE [LARGE SCALE GENOMIC DNA]</scope>
    <source>
        <strain evidence="2">E29_bin36</strain>
    </source>
</reference>
<organism evidence="2 3">
    <name type="scientific">candidate division TA06 bacterium</name>
    <dbReference type="NCBI Taxonomy" id="2250710"/>
    <lineage>
        <taxon>Bacteria</taxon>
        <taxon>Bacteria division TA06</taxon>
    </lineage>
</organism>
<keyword evidence="1" id="KW-0472">Membrane</keyword>
<dbReference type="AlphaFoldDB" id="A0A523XGN7"/>
<dbReference type="InterPro" id="IPR045584">
    <property type="entry name" value="Pilin-like"/>
</dbReference>
<name>A0A523XGN7_UNCT6</name>
<proteinExistence type="predicted"/>
<accession>A0A523XGN7</accession>
<dbReference type="Proteomes" id="UP000315534">
    <property type="component" value="Unassembled WGS sequence"/>
</dbReference>
<comment type="caution">
    <text evidence="2">The sequence shown here is derived from an EMBL/GenBank/DDBJ whole genome shotgun (WGS) entry which is preliminary data.</text>
</comment>
<evidence type="ECO:0000313" key="3">
    <source>
        <dbReference type="Proteomes" id="UP000315534"/>
    </source>
</evidence>
<protein>
    <submittedName>
        <fullName evidence="2">Type II secretion system protein</fullName>
    </submittedName>
</protein>